<accession>A0A921ZH76</accession>
<dbReference type="Proteomes" id="UP000791440">
    <property type="component" value="Unassembled WGS sequence"/>
</dbReference>
<reference evidence="1" key="1">
    <citation type="journal article" date="2016" name="Insect Biochem. Mol. Biol.">
        <title>Multifaceted biological insights from a draft genome sequence of the tobacco hornworm moth, Manduca sexta.</title>
        <authorList>
            <person name="Kanost M.R."/>
            <person name="Arrese E.L."/>
            <person name="Cao X."/>
            <person name="Chen Y.R."/>
            <person name="Chellapilla S."/>
            <person name="Goldsmith M.R."/>
            <person name="Grosse-Wilde E."/>
            <person name="Heckel D.G."/>
            <person name="Herndon N."/>
            <person name="Jiang H."/>
            <person name="Papanicolaou A."/>
            <person name="Qu J."/>
            <person name="Soulages J.L."/>
            <person name="Vogel H."/>
            <person name="Walters J."/>
            <person name="Waterhouse R.M."/>
            <person name="Ahn S.J."/>
            <person name="Almeida F.C."/>
            <person name="An C."/>
            <person name="Aqrawi P."/>
            <person name="Bretschneider A."/>
            <person name="Bryant W.B."/>
            <person name="Bucks S."/>
            <person name="Chao H."/>
            <person name="Chevignon G."/>
            <person name="Christen J.M."/>
            <person name="Clarke D.F."/>
            <person name="Dittmer N.T."/>
            <person name="Ferguson L.C.F."/>
            <person name="Garavelou S."/>
            <person name="Gordon K.H.J."/>
            <person name="Gunaratna R.T."/>
            <person name="Han Y."/>
            <person name="Hauser F."/>
            <person name="He Y."/>
            <person name="Heidel-Fischer H."/>
            <person name="Hirsh A."/>
            <person name="Hu Y."/>
            <person name="Jiang H."/>
            <person name="Kalra D."/>
            <person name="Klinner C."/>
            <person name="Konig C."/>
            <person name="Kovar C."/>
            <person name="Kroll A.R."/>
            <person name="Kuwar S.S."/>
            <person name="Lee S.L."/>
            <person name="Lehman R."/>
            <person name="Li K."/>
            <person name="Li Z."/>
            <person name="Liang H."/>
            <person name="Lovelace S."/>
            <person name="Lu Z."/>
            <person name="Mansfield J.H."/>
            <person name="McCulloch K.J."/>
            <person name="Mathew T."/>
            <person name="Morton B."/>
            <person name="Muzny D.M."/>
            <person name="Neunemann D."/>
            <person name="Ongeri F."/>
            <person name="Pauchet Y."/>
            <person name="Pu L.L."/>
            <person name="Pyrousis I."/>
            <person name="Rao X.J."/>
            <person name="Redding A."/>
            <person name="Roesel C."/>
            <person name="Sanchez-Gracia A."/>
            <person name="Schaack S."/>
            <person name="Shukla A."/>
            <person name="Tetreau G."/>
            <person name="Wang Y."/>
            <person name="Xiong G.H."/>
            <person name="Traut W."/>
            <person name="Walsh T.K."/>
            <person name="Worley K.C."/>
            <person name="Wu D."/>
            <person name="Wu W."/>
            <person name="Wu Y.Q."/>
            <person name="Zhang X."/>
            <person name="Zou Z."/>
            <person name="Zucker H."/>
            <person name="Briscoe A.D."/>
            <person name="Burmester T."/>
            <person name="Clem R.J."/>
            <person name="Feyereisen R."/>
            <person name="Grimmelikhuijzen C.J.P."/>
            <person name="Hamodrakas S.J."/>
            <person name="Hansson B.S."/>
            <person name="Huguet E."/>
            <person name="Jermiin L.S."/>
            <person name="Lan Q."/>
            <person name="Lehman H.K."/>
            <person name="Lorenzen M."/>
            <person name="Merzendorfer H."/>
            <person name="Michalopoulos I."/>
            <person name="Morton D.B."/>
            <person name="Muthukrishnan S."/>
            <person name="Oakeshott J.G."/>
            <person name="Palmer W."/>
            <person name="Park Y."/>
            <person name="Passarelli A.L."/>
            <person name="Rozas J."/>
            <person name="Schwartz L.M."/>
            <person name="Smith W."/>
            <person name="Southgate A."/>
            <person name="Vilcinskas A."/>
            <person name="Vogt R."/>
            <person name="Wang P."/>
            <person name="Werren J."/>
            <person name="Yu X.Q."/>
            <person name="Zhou J.J."/>
            <person name="Brown S.J."/>
            <person name="Scherer S.E."/>
            <person name="Richards S."/>
            <person name="Blissard G.W."/>
        </authorList>
    </citation>
    <scope>NUCLEOTIDE SEQUENCE</scope>
</reference>
<keyword evidence="2" id="KW-1185">Reference proteome</keyword>
<dbReference type="InterPro" id="IPR038606">
    <property type="entry name" value="To_sf"/>
</dbReference>
<dbReference type="EMBL" id="JH668555">
    <property type="protein sequence ID" value="KAG6457709.1"/>
    <property type="molecule type" value="Genomic_DNA"/>
</dbReference>
<organism evidence="1 2">
    <name type="scientific">Manduca sexta</name>
    <name type="common">Tobacco hawkmoth</name>
    <name type="synonym">Tobacco hornworm</name>
    <dbReference type="NCBI Taxonomy" id="7130"/>
    <lineage>
        <taxon>Eukaryota</taxon>
        <taxon>Metazoa</taxon>
        <taxon>Ecdysozoa</taxon>
        <taxon>Arthropoda</taxon>
        <taxon>Hexapoda</taxon>
        <taxon>Insecta</taxon>
        <taxon>Pterygota</taxon>
        <taxon>Neoptera</taxon>
        <taxon>Endopterygota</taxon>
        <taxon>Lepidoptera</taxon>
        <taxon>Glossata</taxon>
        <taxon>Ditrysia</taxon>
        <taxon>Bombycoidea</taxon>
        <taxon>Sphingidae</taxon>
        <taxon>Sphinginae</taxon>
        <taxon>Sphingini</taxon>
        <taxon>Manduca</taxon>
    </lineage>
</organism>
<name>A0A921ZH76_MANSE</name>
<dbReference type="PANTHER" id="PTHR11008">
    <property type="entry name" value="PROTEIN TAKEOUT-LIKE PROTEIN"/>
    <property type="match status" value="1"/>
</dbReference>
<gene>
    <name evidence="1" type="ORF">O3G_MSEX010450</name>
</gene>
<dbReference type="Pfam" id="PF06585">
    <property type="entry name" value="JHBP"/>
    <property type="match status" value="1"/>
</dbReference>
<proteinExistence type="predicted"/>
<dbReference type="Gene3D" id="3.15.10.30">
    <property type="entry name" value="Haemolymph juvenile hormone binding protein"/>
    <property type="match status" value="1"/>
</dbReference>
<dbReference type="AlphaFoldDB" id="A0A921ZH76"/>
<dbReference type="GO" id="GO:0005615">
    <property type="term" value="C:extracellular space"/>
    <property type="evidence" value="ECO:0007669"/>
    <property type="project" value="TreeGrafter"/>
</dbReference>
<evidence type="ECO:0000313" key="2">
    <source>
        <dbReference type="Proteomes" id="UP000791440"/>
    </source>
</evidence>
<dbReference type="InterPro" id="IPR010562">
    <property type="entry name" value="Haemolymph_juvenile_hormone-bd"/>
</dbReference>
<dbReference type="OrthoDB" id="8196554at2759"/>
<protein>
    <submittedName>
        <fullName evidence="1">Uncharacterized protein</fullName>
    </submittedName>
</protein>
<comment type="caution">
    <text evidence="1">The sequence shown here is derived from an EMBL/GenBank/DDBJ whole genome shotgun (WGS) entry which is preliminary data.</text>
</comment>
<evidence type="ECO:0000313" key="1">
    <source>
        <dbReference type="EMBL" id="KAG6457709.1"/>
    </source>
</evidence>
<sequence>MYQIYIIATVIAVIHGAVDFQKHFKVCNRNSLELNDCMVEAVRDGILAMADGIEELRIPPIDPYHQKELKVEYKNNQISAKIVTKDIYVAGLKSSVVKDARVRADEDSLRIEIDLFSPTVFIKGEYEGEGQYNALKVAADGEFNTTMTDLVYTWKLEGVPEKNGSDTYIRIKSFYMRPDVGNMITNFFNNNPSTRELTDLGTRFMNNNWRLLYRELLPFAQSNWDKIGTRVANKIFLKVKYDDIFPVD</sequence>
<dbReference type="PANTHER" id="PTHR11008:SF18">
    <property type="entry name" value="BCDNA.GH05536-RELATED"/>
    <property type="match status" value="1"/>
</dbReference>
<reference evidence="1" key="2">
    <citation type="submission" date="2020-12" db="EMBL/GenBank/DDBJ databases">
        <authorList>
            <person name="Kanost M."/>
        </authorList>
    </citation>
    <scope>NUCLEOTIDE SEQUENCE</scope>
</reference>
<dbReference type="SMART" id="SM00700">
    <property type="entry name" value="JHBP"/>
    <property type="match status" value="1"/>
</dbReference>